<dbReference type="EMBL" id="JAYMFF010000012">
    <property type="protein sequence ID" value="MEC4176186.1"/>
    <property type="molecule type" value="Genomic_DNA"/>
</dbReference>
<feature type="compositionally biased region" description="Basic and acidic residues" evidence="1">
    <location>
        <begin position="113"/>
        <end position="124"/>
    </location>
</feature>
<feature type="domain" description="DUF4143" evidence="3">
    <location>
        <begin position="219"/>
        <end position="375"/>
    </location>
</feature>
<name>A0ABU6IIE3_9ACTN</name>
<evidence type="ECO:0000313" key="4">
    <source>
        <dbReference type="EMBL" id="MEC4176186.1"/>
    </source>
</evidence>
<evidence type="ECO:0000259" key="3">
    <source>
        <dbReference type="Pfam" id="PF13635"/>
    </source>
</evidence>
<dbReference type="Pfam" id="PF13635">
    <property type="entry name" value="DUF4143"/>
    <property type="match status" value="1"/>
</dbReference>
<gene>
    <name evidence="4" type="ORF">VIN30_06970</name>
</gene>
<dbReference type="PANTHER" id="PTHR43566:SF2">
    <property type="entry name" value="DUF4143 DOMAIN-CONTAINING PROTEIN"/>
    <property type="match status" value="1"/>
</dbReference>
<feature type="domain" description="AAA" evidence="2">
    <location>
        <begin position="30"/>
        <end position="144"/>
    </location>
</feature>
<proteinExistence type="predicted"/>
<protein>
    <submittedName>
        <fullName evidence="4">DUF4143 domain-containing protein</fullName>
    </submittedName>
</protein>
<dbReference type="InterPro" id="IPR041682">
    <property type="entry name" value="AAA_14"/>
</dbReference>
<evidence type="ECO:0000259" key="2">
    <source>
        <dbReference type="Pfam" id="PF13173"/>
    </source>
</evidence>
<dbReference type="Pfam" id="PF13173">
    <property type="entry name" value="AAA_14"/>
    <property type="match status" value="1"/>
</dbReference>
<comment type="caution">
    <text evidence="4">The sequence shown here is derived from an EMBL/GenBank/DDBJ whole genome shotgun (WGS) entry which is preliminary data.</text>
</comment>
<dbReference type="InterPro" id="IPR025420">
    <property type="entry name" value="DUF4143"/>
</dbReference>
<dbReference type="Proteomes" id="UP001349994">
    <property type="component" value="Unassembled WGS sequence"/>
</dbReference>
<keyword evidence="5" id="KW-1185">Reference proteome</keyword>
<accession>A0ABU6IIE3</accession>
<reference evidence="4 5" key="1">
    <citation type="submission" date="2024-01" db="EMBL/GenBank/DDBJ databases">
        <title>novel species in genus Adlercreutzia.</title>
        <authorList>
            <person name="Liu X."/>
        </authorList>
    </citation>
    <scope>NUCLEOTIDE SEQUENCE [LARGE SCALE GENOMIC DNA]</scope>
    <source>
        <strain evidence="4 5">R7</strain>
    </source>
</reference>
<evidence type="ECO:0000313" key="5">
    <source>
        <dbReference type="Proteomes" id="UP001349994"/>
    </source>
</evidence>
<feature type="region of interest" description="Disordered" evidence="1">
    <location>
        <begin position="107"/>
        <end position="130"/>
    </location>
</feature>
<dbReference type="RefSeq" id="WP_338210352.1">
    <property type="nucleotide sequence ID" value="NZ_JAYMFF010000012.1"/>
</dbReference>
<dbReference type="PANTHER" id="PTHR43566">
    <property type="entry name" value="CONSERVED PROTEIN"/>
    <property type="match status" value="1"/>
</dbReference>
<sequence length="434" mass="48004">MSQTPVKPQGYLPRIVDEQVERYLRIFGALEIEGTKWCGKTWTARQHGASISYVDEQLALAQDDPSLMLLGEKPHIIDEWQRAPAIWNLVRHGVDETRGLRGSWILTGSSTPPDRRDTADEASKRHSGAGRIGRIKMSPMTLSESGDSENTVSLARLFEEPPAAAVAEDGTRQLVEMACRGGWPEALDLAALDAQTIAREYLAAVCYESAPDHGLDPFVTERVIASLARNLGQAATYGTIREDALGSTGSDLTDRQIGEYLSFLRRIYLLAEVPGWEPPSRSKKRLQTKPKRYLADPSLAVAALGLSPQGLMEDWQTFGLVFENLCLRDLTVYARAHELARPVPVRYYRDDSGLEVDAIVELTDGRWAAFEIKTSDSKVAPAVANLKRLRKKLCENPRAQMKPPAFMAVITGVGTYTRVVEDGIYVIPIRSLTA</sequence>
<organism evidence="4 5">
    <name type="scientific">Adlercreutzia wanghongyangiae</name>
    <dbReference type="NCBI Taxonomy" id="3111451"/>
    <lineage>
        <taxon>Bacteria</taxon>
        <taxon>Bacillati</taxon>
        <taxon>Actinomycetota</taxon>
        <taxon>Coriobacteriia</taxon>
        <taxon>Eggerthellales</taxon>
        <taxon>Eggerthellaceae</taxon>
        <taxon>Adlercreutzia</taxon>
    </lineage>
</organism>
<evidence type="ECO:0000256" key="1">
    <source>
        <dbReference type="SAM" id="MobiDB-lite"/>
    </source>
</evidence>